<sequence>MAEGEDSLQSISVRLDGTNYTYWSFGMKNFLKGKKMWKYVSGAATIPTKSVDGEKFDELLDVWDTNNSKIITWINNSVEHRIGMQLAKYDTAKQVWDYLQKLYVRSNFAVQYQLEADIRALVQTEDMGIEEFYNKMTMLWDQLAATESAELRAFAPYIARREEQRLVQFLMALRSEFELMRGSILHRTPLPSVDSVVHELLAEETRLKTHTSKAAHASTPSVFAVPQSADSSAMAVRTQRFSQNRHMTTQECAYCKEQGHWKNQCPKLLERNRQTGQPRGGRAPQSQYRSGSRRGHFSGGGPHYNFRPTTTTFVPYSDQSPKEEHVSPETSLADQFQKFLAAQTTPQSHAMSASSSGASGSEIQGEDWDRP</sequence>
<dbReference type="EMBL" id="CAMAPF010000962">
    <property type="protein sequence ID" value="CAH9130393.1"/>
    <property type="molecule type" value="Genomic_DNA"/>
</dbReference>
<keyword evidence="3" id="KW-1185">Reference proteome</keyword>
<dbReference type="InterPro" id="IPR036875">
    <property type="entry name" value="Znf_CCHC_sf"/>
</dbReference>
<feature type="compositionally biased region" description="Low complexity" evidence="1">
    <location>
        <begin position="352"/>
        <end position="361"/>
    </location>
</feature>
<evidence type="ECO:0000313" key="3">
    <source>
        <dbReference type="Proteomes" id="UP001152523"/>
    </source>
</evidence>
<dbReference type="GO" id="GO:0003676">
    <property type="term" value="F:nucleic acid binding"/>
    <property type="evidence" value="ECO:0007669"/>
    <property type="project" value="InterPro"/>
</dbReference>
<evidence type="ECO:0000313" key="2">
    <source>
        <dbReference type="EMBL" id="CAH9130393.1"/>
    </source>
</evidence>
<name>A0AAV0F4C9_9ASTE</name>
<proteinExistence type="predicted"/>
<dbReference type="PANTHER" id="PTHR34222">
    <property type="entry name" value="GAG_PRE-INTEGRS DOMAIN-CONTAINING PROTEIN"/>
    <property type="match status" value="1"/>
</dbReference>
<dbReference type="PANTHER" id="PTHR34222:SF100">
    <property type="entry name" value="CCHC-TYPE DOMAIN-CONTAINING PROTEIN"/>
    <property type="match status" value="1"/>
</dbReference>
<evidence type="ECO:0008006" key="4">
    <source>
        <dbReference type="Google" id="ProtNLM"/>
    </source>
</evidence>
<dbReference type="AlphaFoldDB" id="A0AAV0F4C9"/>
<feature type="region of interest" description="Disordered" evidence="1">
    <location>
        <begin position="272"/>
        <end position="371"/>
    </location>
</feature>
<accession>A0AAV0F4C9</accession>
<comment type="caution">
    <text evidence="2">The sequence shown here is derived from an EMBL/GenBank/DDBJ whole genome shotgun (WGS) entry which is preliminary data.</text>
</comment>
<dbReference type="Pfam" id="PF14223">
    <property type="entry name" value="Retrotran_gag_2"/>
    <property type="match status" value="1"/>
</dbReference>
<evidence type="ECO:0000256" key="1">
    <source>
        <dbReference type="SAM" id="MobiDB-lite"/>
    </source>
</evidence>
<dbReference type="GO" id="GO:0008270">
    <property type="term" value="F:zinc ion binding"/>
    <property type="evidence" value="ECO:0007669"/>
    <property type="project" value="InterPro"/>
</dbReference>
<feature type="compositionally biased region" description="Polar residues" evidence="1">
    <location>
        <begin position="342"/>
        <end position="351"/>
    </location>
</feature>
<feature type="compositionally biased region" description="Polar residues" evidence="1">
    <location>
        <begin position="307"/>
        <end position="319"/>
    </location>
</feature>
<reference evidence="2" key="1">
    <citation type="submission" date="2022-07" db="EMBL/GenBank/DDBJ databases">
        <authorList>
            <person name="Macas J."/>
            <person name="Novak P."/>
            <person name="Neumann P."/>
        </authorList>
    </citation>
    <scope>NUCLEOTIDE SEQUENCE</scope>
</reference>
<gene>
    <name evidence="2" type="ORF">CEPIT_LOCUS30595</name>
</gene>
<dbReference type="SUPFAM" id="SSF57756">
    <property type="entry name" value="Retrovirus zinc finger-like domains"/>
    <property type="match status" value="1"/>
</dbReference>
<protein>
    <recommendedName>
        <fullName evidence="4">CCHC-type domain-containing protein</fullName>
    </recommendedName>
</protein>
<organism evidence="2 3">
    <name type="scientific">Cuscuta epithymum</name>
    <dbReference type="NCBI Taxonomy" id="186058"/>
    <lineage>
        <taxon>Eukaryota</taxon>
        <taxon>Viridiplantae</taxon>
        <taxon>Streptophyta</taxon>
        <taxon>Embryophyta</taxon>
        <taxon>Tracheophyta</taxon>
        <taxon>Spermatophyta</taxon>
        <taxon>Magnoliopsida</taxon>
        <taxon>eudicotyledons</taxon>
        <taxon>Gunneridae</taxon>
        <taxon>Pentapetalae</taxon>
        <taxon>asterids</taxon>
        <taxon>lamiids</taxon>
        <taxon>Solanales</taxon>
        <taxon>Convolvulaceae</taxon>
        <taxon>Cuscuteae</taxon>
        <taxon>Cuscuta</taxon>
        <taxon>Cuscuta subgen. Cuscuta</taxon>
    </lineage>
</organism>
<dbReference type="Proteomes" id="UP001152523">
    <property type="component" value="Unassembled WGS sequence"/>
</dbReference>
<dbReference type="Gene3D" id="4.10.60.10">
    <property type="entry name" value="Zinc finger, CCHC-type"/>
    <property type="match status" value="1"/>
</dbReference>